<evidence type="ECO:0000256" key="2">
    <source>
        <dbReference type="SAM" id="Phobius"/>
    </source>
</evidence>
<dbReference type="Pfam" id="PF06210">
    <property type="entry name" value="DUF1003"/>
    <property type="match status" value="1"/>
</dbReference>
<feature type="transmembrane region" description="Helical" evidence="2">
    <location>
        <begin position="148"/>
        <end position="168"/>
    </location>
</feature>
<evidence type="ECO:0000313" key="4">
    <source>
        <dbReference type="Proteomes" id="UP001529255"/>
    </source>
</evidence>
<gene>
    <name evidence="3" type="ORF">QRD39_00240</name>
</gene>
<dbReference type="EMBL" id="JASUZV010000001">
    <property type="protein sequence ID" value="MDL5042540.1"/>
    <property type="molecule type" value="Genomic_DNA"/>
</dbReference>
<dbReference type="PANTHER" id="PTHR41386">
    <property type="entry name" value="INTEGRAL MEMBRANE PROTEIN-RELATED"/>
    <property type="match status" value="1"/>
</dbReference>
<feature type="coiled-coil region" evidence="1">
    <location>
        <begin position="188"/>
        <end position="244"/>
    </location>
</feature>
<dbReference type="RefSeq" id="WP_004184087.1">
    <property type="nucleotide sequence ID" value="NZ_JASUZV010000001.1"/>
</dbReference>
<dbReference type="InterPro" id="IPR010406">
    <property type="entry name" value="DUF1003"/>
</dbReference>
<dbReference type="PANTHER" id="PTHR41386:SF1">
    <property type="entry name" value="MEMBRANE PROTEIN"/>
    <property type="match status" value="1"/>
</dbReference>
<feature type="transmembrane region" description="Helical" evidence="2">
    <location>
        <begin position="117"/>
        <end position="136"/>
    </location>
</feature>
<proteinExistence type="predicted"/>
<organism evidence="3 4">
    <name type="scientific">Streptococcus raffinosi</name>
    <dbReference type="NCBI Taxonomy" id="3053355"/>
    <lineage>
        <taxon>Bacteria</taxon>
        <taxon>Bacillati</taxon>
        <taxon>Bacillota</taxon>
        <taxon>Bacilli</taxon>
        <taxon>Lactobacillales</taxon>
        <taxon>Streptococcaceae</taxon>
        <taxon>Streptococcus</taxon>
    </lineage>
</organism>
<comment type="caution">
    <text evidence="3">The sequence shown here is derived from an EMBL/GenBank/DDBJ whole genome shotgun (WGS) entry which is preliminary data.</text>
</comment>
<name>A0ABT7LPH5_9STRE</name>
<dbReference type="Proteomes" id="UP001529255">
    <property type="component" value="Unassembled WGS sequence"/>
</dbReference>
<keyword evidence="2" id="KW-1133">Transmembrane helix</keyword>
<accession>A0ABT7LPH5</accession>
<keyword evidence="2" id="KW-0812">Transmembrane</keyword>
<keyword evidence="4" id="KW-1185">Reference proteome</keyword>
<sequence>MQVKRVQDYISKEWFDETDGSYFERLNSRIQVLVKKDYPLVQGHDFISNISLLDYRLVFLDEIIASANEKNEHVRETVHDVTKNLLYEDQDVQEQLDSRITFGQKVADEVARFGGSWTFILSFIAFMGIWMALNVIQPFGISFDKYPFILLNLALSTLAAVQAPLIMMSQNRASDYDRLQARNDYHVNKQSKEEIRFLHEKIDHLVQQDQSDLLTIQKLQTEMIMAVSQQVEKMSDDIRKMKEKGLERKIHGDETN</sequence>
<evidence type="ECO:0000313" key="3">
    <source>
        <dbReference type="EMBL" id="MDL5042540.1"/>
    </source>
</evidence>
<keyword evidence="1" id="KW-0175">Coiled coil</keyword>
<keyword evidence="2" id="KW-0472">Membrane</keyword>
<evidence type="ECO:0000256" key="1">
    <source>
        <dbReference type="SAM" id="Coils"/>
    </source>
</evidence>
<reference evidence="3 4" key="1">
    <citation type="submission" date="2023-06" db="EMBL/GenBank/DDBJ databases">
        <title>A potential novel species of Streptococcus isolated from human milk sample.</title>
        <authorList>
            <person name="Nguyen H.V."/>
            <person name="Trinh A.T.V."/>
            <person name="Hoang A.T.L."/>
            <person name="Bui L.N.H."/>
            <person name="Tran Q.T.L."/>
            <person name="Trinh T."/>
        </authorList>
    </citation>
    <scope>NUCLEOTIDE SEQUENCE [LARGE SCALE GENOMIC DNA]</scope>
    <source>
        <strain evidence="3 4">VTCC 12812</strain>
    </source>
</reference>
<protein>
    <submittedName>
        <fullName evidence="3">DUF1003 domain-containing protein</fullName>
    </submittedName>
</protein>